<keyword evidence="3" id="KW-1185">Reference proteome</keyword>
<evidence type="ECO:0000313" key="2">
    <source>
        <dbReference type="EMBL" id="MXO89736.1"/>
    </source>
</evidence>
<keyword evidence="1" id="KW-0472">Membrane</keyword>
<feature type="transmembrane region" description="Helical" evidence="1">
    <location>
        <begin position="119"/>
        <end position="139"/>
    </location>
</feature>
<dbReference type="EMBL" id="WTYX01000001">
    <property type="protein sequence ID" value="MXO89736.1"/>
    <property type="molecule type" value="Genomic_DNA"/>
</dbReference>
<protein>
    <submittedName>
        <fullName evidence="2">Uncharacterized protein</fullName>
    </submittedName>
</protein>
<reference evidence="2 3" key="1">
    <citation type="submission" date="2019-12" db="EMBL/GenBank/DDBJ databases">
        <title>Genomic-based taxomic classification of the family Erythrobacteraceae.</title>
        <authorList>
            <person name="Xu L."/>
        </authorList>
    </citation>
    <scope>NUCLEOTIDE SEQUENCE [LARGE SCALE GENOMIC DNA]</scope>
    <source>
        <strain evidence="2 3">KCTC 52763</strain>
    </source>
</reference>
<keyword evidence="1" id="KW-0812">Transmembrane</keyword>
<feature type="transmembrane region" description="Helical" evidence="1">
    <location>
        <begin position="36"/>
        <end position="55"/>
    </location>
</feature>
<name>A0A844ZRV6_9SPHN</name>
<gene>
    <name evidence="2" type="ORF">GRI41_02765</name>
</gene>
<accession>A0A844ZRV6</accession>
<sequence length="140" mass="15275">MSKHISRQIIAERAIVKTGLETVPEADRSFNLPTGLYITTAGLYFAFLAIMAVGFSSPGLIVPMGIFVIFLTAFFGLAALFVKIDPAAKSKIIRWSQLRSQGIDTYTGRLSMKDTIIQMLILPVLIVMWGLAVTLIAALV</sequence>
<dbReference type="Proteomes" id="UP000442714">
    <property type="component" value="Unassembled WGS sequence"/>
</dbReference>
<feature type="transmembrane region" description="Helical" evidence="1">
    <location>
        <begin position="61"/>
        <end position="82"/>
    </location>
</feature>
<keyword evidence="1" id="KW-1133">Transmembrane helix</keyword>
<dbReference type="RefSeq" id="WP_160603213.1">
    <property type="nucleotide sequence ID" value="NZ_WTYX01000001.1"/>
</dbReference>
<comment type="caution">
    <text evidence="2">The sequence shown here is derived from an EMBL/GenBank/DDBJ whole genome shotgun (WGS) entry which is preliminary data.</text>
</comment>
<evidence type="ECO:0000256" key="1">
    <source>
        <dbReference type="SAM" id="Phobius"/>
    </source>
</evidence>
<organism evidence="2 3">
    <name type="scientific">Pontixanthobacter aquaemixtae</name>
    <dbReference type="NCBI Taxonomy" id="1958940"/>
    <lineage>
        <taxon>Bacteria</taxon>
        <taxon>Pseudomonadati</taxon>
        <taxon>Pseudomonadota</taxon>
        <taxon>Alphaproteobacteria</taxon>
        <taxon>Sphingomonadales</taxon>
        <taxon>Erythrobacteraceae</taxon>
        <taxon>Pontixanthobacter</taxon>
    </lineage>
</organism>
<dbReference type="AlphaFoldDB" id="A0A844ZRV6"/>
<dbReference type="OrthoDB" id="7391283at2"/>
<evidence type="ECO:0000313" key="3">
    <source>
        <dbReference type="Proteomes" id="UP000442714"/>
    </source>
</evidence>
<proteinExistence type="predicted"/>